<evidence type="ECO:0000256" key="8">
    <source>
        <dbReference type="ARBA" id="ARBA00054043"/>
    </source>
</evidence>
<accession>A0A7G5XKW9</accession>
<dbReference type="SUPFAM" id="SSF55729">
    <property type="entry name" value="Acyl-CoA N-acyltransferases (Nat)"/>
    <property type="match status" value="1"/>
</dbReference>
<dbReference type="GO" id="GO:0030163">
    <property type="term" value="P:protein catabolic process"/>
    <property type="evidence" value="ECO:0007669"/>
    <property type="project" value="UniProtKB-UniRule"/>
</dbReference>
<keyword evidence="2 15" id="KW-0963">Cytoplasm</keyword>
<proteinExistence type="inferred from homology"/>
<dbReference type="Gene3D" id="3.40.630.70">
    <property type="entry name" value="Leucyl/phenylalanyl-tRNA-protein transferase, C-terminal domain"/>
    <property type="match status" value="1"/>
</dbReference>
<dbReference type="Proteomes" id="UP000515344">
    <property type="component" value="Chromosome"/>
</dbReference>
<dbReference type="GO" id="GO:0008914">
    <property type="term" value="F:leucyl-tRNA--protein transferase activity"/>
    <property type="evidence" value="ECO:0007669"/>
    <property type="project" value="UniProtKB-UniRule"/>
</dbReference>
<comment type="similarity">
    <text evidence="9 15">Belongs to the L/F-transferase family.</text>
</comment>
<evidence type="ECO:0000256" key="4">
    <source>
        <dbReference type="ARBA" id="ARBA00023315"/>
    </source>
</evidence>
<evidence type="ECO:0000256" key="15">
    <source>
        <dbReference type="HAMAP-Rule" id="MF_00688"/>
    </source>
</evidence>
<dbReference type="HAMAP" id="MF_00688">
    <property type="entry name" value="Leu_Phe_trans"/>
    <property type="match status" value="1"/>
</dbReference>
<comment type="function">
    <text evidence="8 15">Functions in the N-end rule pathway of protein degradation where it conjugates Leu, Phe and, less efficiently, Met from aminoacyl-tRNAs to the N-termini of proteins containing an N-terminal arginine or lysine.</text>
</comment>
<evidence type="ECO:0000313" key="17">
    <source>
        <dbReference type="Proteomes" id="UP000515344"/>
    </source>
</evidence>
<organism evidence="16 17">
    <name type="scientific">Lacibacter sediminis</name>
    <dbReference type="NCBI Taxonomy" id="2760713"/>
    <lineage>
        <taxon>Bacteria</taxon>
        <taxon>Pseudomonadati</taxon>
        <taxon>Bacteroidota</taxon>
        <taxon>Chitinophagia</taxon>
        <taxon>Chitinophagales</taxon>
        <taxon>Chitinophagaceae</taxon>
        <taxon>Lacibacter</taxon>
    </lineage>
</organism>
<comment type="catalytic activity">
    <reaction evidence="5 15">
        <text>L-phenylalanyl-tRNA(Phe) + an N-terminal L-alpha-aminoacyl-[protein] = an N-terminal L-phenylalanyl-L-alpha-aminoacyl-[protein] + tRNA(Phe)</text>
        <dbReference type="Rhea" id="RHEA:43632"/>
        <dbReference type="Rhea" id="RHEA-COMP:9668"/>
        <dbReference type="Rhea" id="RHEA-COMP:9699"/>
        <dbReference type="Rhea" id="RHEA-COMP:10636"/>
        <dbReference type="Rhea" id="RHEA-COMP:10637"/>
        <dbReference type="ChEBI" id="CHEBI:78442"/>
        <dbReference type="ChEBI" id="CHEBI:78531"/>
        <dbReference type="ChEBI" id="CHEBI:78597"/>
        <dbReference type="ChEBI" id="CHEBI:83561"/>
        <dbReference type="EC" id="2.3.2.6"/>
    </reaction>
</comment>
<dbReference type="AlphaFoldDB" id="A0A7G5XKW9"/>
<dbReference type="KEGG" id="lacs:H4075_08050"/>
<dbReference type="GO" id="GO:0005737">
    <property type="term" value="C:cytoplasm"/>
    <property type="evidence" value="ECO:0007669"/>
    <property type="project" value="UniProtKB-SubCell"/>
</dbReference>
<sequence>MPLTVLTEKLWFPPVEKAAADGLLAIGGDLSTERLLLAYRSGIFPWYNDDEPPLWWCPDPRCVLFPDELYISKSMQQLFKRKAFTVTINKAFADVIHLCAQTRKLKEGTWITTEIEQAYTHLHQLGKAVSTEVWQNNELVGGLYGVRLGNIFFGESMFSKVPNASKYAFISFVQQLQKEGVVLIDCQIYTPHLESLGARMIPREEFMKIVKANI</sequence>
<evidence type="ECO:0000256" key="11">
    <source>
        <dbReference type="ARBA" id="ARBA00074372"/>
    </source>
</evidence>
<evidence type="ECO:0000256" key="13">
    <source>
        <dbReference type="ARBA" id="ARBA00077165"/>
    </source>
</evidence>
<protein>
    <recommendedName>
        <fullName evidence="11 15">Leucyl/phenylalanyl-tRNA--protein transferase</fullName>
        <ecNumber evidence="10 15">2.3.2.6</ecNumber>
    </recommendedName>
    <alternativeName>
        <fullName evidence="12 15">L/F-transferase</fullName>
    </alternativeName>
    <alternativeName>
        <fullName evidence="13 15">Leucyltransferase</fullName>
    </alternativeName>
    <alternativeName>
        <fullName evidence="14 15">Phenyalanyltransferase</fullName>
    </alternativeName>
</protein>
<comment type="subcellular location">
    <subcellularLocation>
        <location evidence="1 15">Cytoplasm</location>
    </subcellularLocation>
</comment>
<evidence type="ECO:0000256" key="14">
    <source>
        <dbReference type="ARBA" id="ARBA00083640"/>
    </source>
</evidence>
<dbReference type="NCBIfam" id="TIGR00667">
    <property type="entry name" value="aat"/>
    <property type="match status" value="1"/>
</dbReference>
<keyword evidence="4 15" id="KW-0012">Acyltransferase</keyword>
<dbReference type="Pfam" id="PF03588">
    <property type="entry name" value="Leu_Phe_trans"/>
    <property type="match status" value="1"/>
</dbReference>
<evidence type="ECO:0000256" key="6">
    <source>
        <dbReference type="ARBA" id="ARBA00050652"/>
    </source>
</evidence>
<reference evidence="17" key="1">
    <citation type="submission" date="2020-08" db="EMBL/GenBank/DDBJ databases">
        <title>Lacibacter sp. S13-6-6 genome sequencing.</title>
        <authorList>
            <person name="Jin L."/>
        </authorList>
    </citation>
    <scope>NUCLEOTIDE SEQUENCE [LARGE SCALE GENOMIC DNA]</scope>
    <source>
        <strain evidence="17">S13-6-6</strain>
    </source>
</reference>
<dbReference type="InterPro" id="IPR042203">
    <property type="entry name" value="Leu/Phe-tRNA_Trfase_C"/>
</dbReference>
<evidence type="ECO:0000256" key="7">
    <source>
        <dbReference type="ARBA" id="ARBA00051538"/>
    </source>
</evidence>
<dbReference type="EMBL" id="CP060007">
    <property type="protein sequence ID" value="QNA46122.1"/>
    <property type="molecule type" value="Genomic_DNA"/>
</dbReference>
<name>A0A7G5XKW9_9BACT</name>
<dbReference type="Gene3D" id="3.30.70.3550">
    <property type="entry name" value="Leucyl/phenylalanyl-tRNA-protein transferase, N-terminal domain"/>
    <property type="match status" value="1"/>
</dbReference>
<dbReference type="EC" id="2.3.2.6" evidence="10 15"/>
<keyword evidence="3 15" id="KW-0808">Transferase</keyword>
<dbReference type="RefSeq" id="WP_182805766.1">
    <property type="nucleotide sequence ID" value="NZ_CP060007.1"/>
</dbReference>
<dbReference type="PANTHER" id="PTHR30098:SF2">
    <property type="entry name" value="LEUCYL_PHENYLALANYL-TRNA--PROTEIN TRANSFERASE"/>
    <property type="match status" value="1"/>
</dbReference>
<evidence type="ECO:0000256" key="5">
    <source>
        <dbReference type="ARBA" id="ARBA00050607"/>
    </source>
</evidence>
<evidence type="ECO:0000256" key="12">
    <source>
        <dbReference type="ARBA" id="ARBA00077136"/>
    </source>
</evidence>
<evidence type="ECO:0000313" key="16">
    <source>
        <dbReference type="EMBL" id="QNA46122.1"/>
    </source>
</evidence>
<evidence type="ECO:0000256" key="1">
    <source>
        <dbReference type="ARBA" id="ARBA00004496"/>
    </source>
</evidence>
<comment type="catalytic activity">
    <reaction evidence="7 15">
        <text>N-terminal L-lysyl-[protein] + L-leucyl-tRNA(Leu) = N-terminal L-leucyl-L-lysyl-[protein] + tRNA(Leu) + H(+)</text>
        <dbReference type="Rhea" id="RHEA:12340"/>
        <dbReference type="Rhea" id="RHEA-COMP:9613"/>
        <dbReference type="Rhea" id="RHEA-COMP:9622"/>
        <dbReference type="Rhea" id="RHEA-COMP:12670"/>
        <dbReference type="Rhea" id="RHEA-COMP:12671"/>
        <dbReference type="ChEBI" id="CHEBI:15378"/>
        <dbReference type="ChEBI" id="CHEBI:65249"/>
        <dbReference type="ChEBI" id="CHEBI:78442"/>
        <dbReference type="ChEBI" id="CHEBI:78494"/>
        <dbReference type="ChEBI" id="CHEBI:133043"/>
        <dbReference type="EC" id="2.3.2.6"/>
    </reaction>
</comment>
<evidence type="ECO:0000256" key="9">
    <source>
        <dbReference type="ARBA" id="ARBA00061535"/>
    </source>
</evidence>
<keyword evidence="17" id="KW-1185">Reference proteome</keyword>
<dbReference type="FunFam" id="3.30.70.3550:FF:000001">
    <property type="entry name" value="Leucyl/phenylalanyl-tRNA--protein transferase"/>
    <property type="match status" value="1"/>
</dbReference>
<dbReference type="FunFam" id="3.40.630.70:FF:000001">
    <property type="entry name" value="Leucyl/phenylalanyl-tRNA--protein transferase"/>
    <property type="match status" value="1"/>
</dbReference>
<gene>
    <name evidence="15" type="primary">aat</name>
    <name evidence="16" type="ORF">H4075_08050</name>
</gene>
<dbReference type="InterPro" id="IPR042221">
    <property type="entry name" value="Leu/Phe-tRNA_Trfase_N"/>
</dbReference>
<evidence type="ECO:0000256" key="2">
    <source>
        <dbReference type="ARBA" id="ARBA00022490"/>
    </source>
</evidence>
<evidence type="ECO:0000256" key="10">
    <source>
        <dbReference type="ARBA" id="ARBA00066767"/>
    </source>
</evidence>
<evidence type="ECO:0000256" key="3">
    <source>
        <dbReference type="ARBA" id="ARBA00022679"/>
    </source>
</evidence>
<dbReference type="PANTHER" id="PTHR30098">
    <property type="entry name" value="LEUCYL/PHENYLALANYL-TRNA--PROTEIN TRANSFERASE"/>
    <property type="match status" value="1"/>
</dbReference>
<dbReference type="InterPro" id="IPR004616">
    <property type="entry name" value="Leu/Phe-tRNA_Trfase"/>
</dbReference>
<comment type="catalytic activity">
    <reaction evidence="6 15">
        <text>N-terminal L-arginyl-[protein] + L-leucyl-tRNA(Leu) = N-terminal L-leucyl-L-arginyl-[protein] + tRNA(Leu) + H(+)</text>
        <dbReference type="Rhea" id="RHEA:50416"/>
        <dbReference type="Rhea" id="RHEA-COMP:9613"/>
        <dbReference type="Rhea" id="RHEA-COMP:9622"/>
        <dbReference type="Rhea" id="RHEA-COMP:12672"/>
        <dbReference type="Rhea" id="RHEA-COMP:12673"/>
        <dbReference type="ChEBI" id="CHEBI:15378"/>
        <dbReference type="ChEBI" id="CHEBI:64719"/>
        <dbReference type="ChEBI" id="CHEBI:78442"/>
        <dbReference type="ChEBI" id="CHEBI:78494"/>
        <dbReference type="ChEBI" id="CHEBI:133044"/>
        <dbReference type="EC" id="2.3.2.6"/>
    </reaction>
</comment>
<dbReference type="InterPro" id="IPR016181">
    <property type="entry name" value="Acyl_CoA_acyltransferase"/>
</dbReference>